<dbReference type="InterPro" id="IPR036866">
    <property type="entry name" value="RibonucZ/Hydroxyglut_hydro"/>
</dbReference>
<dbReference type="InterPro" id="IPR001279">
    <property type="entry name" value="Metallo-B-lactamas"/>
</dbReference>
<keyword evidence="3" id="KW-1185">Reference proteome</keyword>
<dbReference type="Gene3D" id="3.60.15.10">
    <property type="entry name" value="Ribonuclease Z/Hydroxyacylglutathione hydrolase-like"/>
    <property type="match status" value="1"/>
</dbReference>
<dbReference type="Pfam" id="PF12706">
    <property type="entry name" value="Lactamase_B_2"/>
    <property type="match status" value="1"/>
</dbReference>
<proteinExistence type="predicted"/>
<comment type="caution">
    <text evidence="2">The sequence shown here is derived from an EMBL/GenBank/DDBJ whole genome shotgun (WGS) entry which is preliminary data.</text>
</comment>
<name>A0A3R9RR99_9CREN</name>
<organism evidence="2 3">
    <name type="scientific">Candidatus Methanodesulfokora washburnensis</name>
    <dbReference type="NCBI Taxonomy" id="2478471"/>
    <lineage>
        <taxon>Archaea</taxon>
        <taxon>Thermoproteota</taxon>
        <taxon>Candidatus Korarchaeia</taxon>
        <taxon>Candidatus Korarchaeia incertae sedis</taxon>
        <taxon>Candidatus Methanodesulfokora</taxon>
    </lineage>
</organism>
<dbReference type="Proteomes" id="UP000277582">
    <property type="component" value="Unassembled WGS sequence"/>
</dbReference>
<dbReference type="PANTHER" id="PTHR46018:SF2">
    <property type="entry name" value="ZINC PHOSPHODIESTERASE ELAC PROTEIN 1"/>
    <property type="match status" value="1"/>
</dbReference>
<dbReference type="RefSeq" id="WP_125670697.1">
    <property type="nucleotide sequence ID" value="NZ_RCOS01000055.1"/>
</dbReference>
<reference evidence="2 3" key="1">
    <citation type="submission" date="2018-10" db="EMBL/GenBank/DDBJ databases">
        <title>Co-occurring genomic capacity for anaerobic methane metabolism and dissimilatory sulfite reduction discovered in the Korarchaeota.</title>
        <authorList>
            <person name="Mckay L.J."/>
            <person name="Dlakic M."/>
            <person name="Fields M.W."/>
            <person name="Delmont T.O."/>
            <person name="Eren A.M."/>
            <person name="Jay Z.J."/>
            <person name="Klingelsmith K.B."/>
            <person name="Rusch D.B."/>
            <person name="Inskeep W.P."/>
        </authorList>
    </citation>
    <scope>NUCLEOTIDE SEQUENCE [LARGE SCALE GENOMIC DNA]</scope>
    <source>
        <strain evidence="2 3">MDKW</strain>
    </source>
</reference>
<sequence length="277" mass="31322">MNGKEKMNQEDKIIILGNCSGQTAEYETTNFILFLKGKKIFLDMGPGAIKQMYRAGLFVTDIDFVVLTHSHTDHTLGFPYFAFSNFVERAIEGRKGPDVIPIIALPEVYKGVMDMFRFCHPPGRYPMFNFENLEASNTEKKVFEFEGIKITTTPVTHSVPTIGVSFELSSTKITFSSDTIYDERLVELAKESNILVHEALGTKEIKKFAELTKHGIAEEAGRAANDAKVQMLALVHPMPQYRKDPTKLIEEAKKYYDGKIIVPSELEVLPLNKLHQR</sequence>
<keyword evidence="2" id="KW-0378">Hydrolase</keyword>
<dbReference type="GO" id="GO:0042781">
    <property type="term" value="F:3'-tRNA processing endoribonuclease activity"/>
    <property type="evidence" value="ECO:0007669"/>
    <property type="project" value="TreeGrafter"/>
</dbReference>
<protein>
    <submittedName>
        <fullName evidence="2">MBL fold metallo-hydrolase</fullName>
    </submittedName>
</protein>
<accession>A0A3R9RR99</accession>
<dbReference type="OrthoDB" id="73420at2157"/>
<dbReference type="EMBL" id="RCOS01000055">
    <property type="protein sequence ID" value="RSN76681.1"/>
    <property type="molecule type" value="Genomic_DNA"/>
</dbReference>
<dbReference type="AlphaFoldDB" id="A0A3R9RR99"/>
<dbReference type="SUPFAM" id="SSF56281">
    <property type="entry name" value="Metallo-hydrolase/oxidoreductase"/>
    <property type="match status" value="1"/>
</dbReference>
<evidence type="ECO:0000313" key="2">
    <source>
        <dbReference type="EMBL" id="RSN76681.1"/>
    </source>
</evidence>
<gene>
    <name evidence="2" type="ORF">D6D85_03695</name>
</gene>
<evidence type="ECO:0000313" key="3">
    <source>
        <dbReference type="Proteomes" id="UP000277582"/>
    </source>
</evidence>
<evidence type="ECO:0000259" key="1">
    <source>
        <dbReference type="Pfam" id="PF12706"/>
    </source>
</evidence>
<feature type="domain" description="Metallo-beta-lactamase" evidence="1">
    <location>
        <begin position="40"/>
        <end position="236"/>
    </location>
</feature>
<dbReference type="PANTHER" id="PTHR46018">
    <property type="entry name" value="ZINC PHOSPHODIESTERASE ELAC PROTEIN 1"/>
    <property type="match status" value="1"/>
</dbReference>